<reference evidence="2 3" key="2">
    <citation type="journal article" date="2013" name="Plant Physiol.">
        <title>A Nostoc punctiforme Sugar Transporter Necessary to Establish a Cyanobacterium-Plant Symbiosis.</title>
        <authorList>
            <person name="Ekman M."/>
            <person name="Picossi S."/>
            <person name="Campbell E.L."/>
            <person name="Meeks J.C."/>
            <person name="Flores E."/>
        </authorList>
    </citation>
    <scope>NUCLEOTIDE SEQUENCE [LARGE SCALE GENOMIC DNA]</scope>
    <source>
        <strain evidence="3">ATCC 29133 / PCC 73102</strain>
    </source>
</reference>
<proteinExistence type="predicted"/>
<reference evidence="3" key="1">
    <citation type="submission" date="2008-04" db="EMBL/GenBank/DDBJ databases">
        <title>Complete sequence of chromosome of Nostoc punctiforme ATCC 29133.</title>
        <authorList>
            <consortium name="US DOE Joint Genome Institute"/>
            <person name="Copeland A."/>
            <person name="Lucas S."/>
            <person name="Lapidus A."/>
            <person name="Glavina del Rio T."/>
            <person name="Dalin E."/>
            <person name="Tice H."/>
            <person name="Pitluck S."/>
            <person name="Chain P."/>
            <person name="Malfatti S."/>
            <person name="Shin M."/>
            <person name="Vergez L."/>
            <person name="Schmutz J."/>
            <person name="Larimer F."/>
            <person name="Land M."/>
            <person name="Hauser L."/>
            <person name="Kyrpides N."/>
            <person name="Kim E."/>
            <person name="Meeks J.C."/>
            <person name="Elhai J."/>
            <person name="Campbell E.L."/>
            <person name="Thiel T."/>
            <person name="Longmire J."/>
            <person name="Potts M."/>
            <person name="Atlas R."/>
        </authorList>
    </citation>
    <scope>NUCLEOTIDE SEQUENCE [LARGE SCALE GENOMIC DNA]</scope>
    <source>
        <strain evidence="3">ATCC 29133 / PCC 73102</strain>
    </source>
</reference>
<dbReference type="EnsemblBacteria" id="ACC81642">
    <property type="protein sequence ID" value="ACC81642"/>
    <property type="gene ID" value="Npun_F3185"/>
</dbReference>
<evidence type="ECO:0000259" key="1">
    <source>
        <dbReference type="Pfam" id="PF20376"/>
    </source>
</evidence>
<dbReference type="EMBL" id="CP001037">
    <property type="protein sequence ID" value="ACC81642.1"/>
    <property type="molecule type" value="Genomic_DNA"/>
</dbReference>
<organism evidence="2 3">
    <name type="scientific">Nostoc punctiforme (strain ATCC 29133 / PCC 73102)</name>
    <dbReference type="NCBI Taxonomy" id="63737"/>
    <lineage>
        <taxon>Bacteria</taxon>
        <taxon>Bacillati</taxon>
        <taxon>Cyanobacteriota</taxon>
        <taxon>Cyanophyceae</taxon>
        <taxon>Nostocales</taxon>
        <taxon>Nostocaceae</taxon>
        <taxon>Nostoc</taxon>
    </lineage>
</organism>
<accession>B2IYQ9</accession>
<dbReference type="STRING" id="63737.Npun_F3185"/>
<dbReference type="Pfam" id="PF20376">
    <property type="entry name" value="DUF6671"/>
    <property type="match status" value="1"/>
</dbReference>
<gene>
    <name evidence="2" type="ordered locus">Npun_F3185</name>
</gene>
<evidence type="ECO:0000313" key="3">
    <source>
        <dbReference type="Proteomes" id="UP000001191"/>
    </source>
</evidence>
<dbReference type="Proteomes" id="UP000001191">
    <property type="component" value="Chromosome"/>
</dbReference>
<sequence>MRAMYNPTRMKNIAKATHNLLNKISSCCPKCNIPGFEITEIIQGLPGEFCHIPTTLPLTAISQLKNVVLIKRNYFLMV</sequence>
<name>B2IYQ9_NOSP7</name>
<evidence type="ECO:0000313" key="2">
    <source>
        <dbReference type="EMBL" id="ACC81642.1"/>
    </source>
</evidence>
<dbReference type="KEGG" id="npu:Npun_F3185"/>
<dbReference type="InterPro" id="IPR046612">
    <property type="entry name" value="DUF6671"/>
</dbReference>
<dbReference type="AlphaFoldDB" id="B2IYQ9"/>
<protein>
    <recommendedName>
        <fullName evidence="1">DUF6671 domain-containing protein</fullName>
    </recommendedName>
</protein>
<dbReference type="PhylomeDB" id="B2IYQ9"/>
<keyword evidence="3" id="KW-1185">Reference proteome</keyword>
<dbReference type="HOGENOM" id="CLU_2618498_0_0_3"/>
<feature type="domain" description="DUF6671" evidence="1">
    <location>
        <begin position="1"/>
        <end position="57"/>
    </location>
</feature>